<dbReference type="Pfam" id="PF13566">
    <property type="entry name" value="DUF4130"/>
    <property type="match status" value="1"/>
</dbReference>
<dbReference type="SMART" id="SM00987">
    <property type="entry name" value="UreE_C"/>
    <property type="match status" value="1"/>
</dbReference>
<sequence length="478" mass="51934">MRIVSADSFAQWRDAARALLGAGVAPHEVSWQAAHADSLFGDDAGGEPTRQDLPAGAPLSLPASLLKMLEEAAAFRDGERWAFLYRVLWRWRQGDCAVLSPADADGARLAAMVKAVRREMHHMHAFLRFRERPQALGAPRFVAWYEPEHDILALGAAHFMHRMGRASWLIATPAGSAASDGEHLRFGAAPATRPQRPDDVTEALWLTYYRSICNPARLNTAAMEMHMPVRYWKNLPEAALIPNLVSRAATGARRIAQAGEVGQREGAQVRVDAARAQPLRELPSALDACRNCDLWRHATQAVPGAGPESARLMIVGEQPGDAEDIAGLAFVGPAGRLLGTAMNEAGVSRDAAWMTNAVKHFKFEPRGKRRIHKTPAQAEVDACGHWLRAEIAAVKPRVILALGATATRAVLGGAPASMANMQGRAIAQGDLIVIPAWHPSYVLRLAEPQAQEAARRELVAALRLAKMLSDQRETDAMN</sequence>
<evidence type="ECO:0000256" key="2">
    <source>
        <dbReference type="ARBA" id="ARBA00019403"/>
    </source>
</evidence>
<dbReference type="NCBIfam" id="TIGR03915">
    <property type="entry name" value="SAM_7_link_chp"/>
    <property type="match status" value="1"/>
</dbReference>
<protein>
    <recommendedName>
        <fullName evidence="2">Type-4 uracil-DNA glycosylase</fullName>
    </recommendedName>
</protein>
<keyword evidence="7" id="KW-0408">Iron</keyword>
<dbReference type="PANTHER" id="PTHR33693">
    <property type="entry name" value="TYPE-5 URACIL-DNA GLYCOSYLASE"/>
    <property type="match status" value="1"/>
</dbReference>
<evidence type="ECO:0000256" key="8">
    <source>
        <dbReference type="ARBA" id="ARBA00023014"/>
    </source>
</evidence>
<dbReference type="AlphaFoldDB" id="A0A934SR99"/>
<dbReference type="EMBL" id="JAEPBG010000002">
    <property type="protein sequence ID" value="MBK4734029.1"/>
    <property type="molecule type" value="Genomic_DNA"/>
</dbReference>
<gene>
    <name evidence="11" type="ORF">JJB74_05340</name>
</gene>
<keyword evidence="5" id="KW-0227">DNA damage</keyword>
<dbReference type="RefSeq" id="WP_200590813.1">
    <property type="nucleotide sequence ID" value="NZ_JAEPBG010000002.1"/>
</dbReference>
<dbReference type="GO" id="GO:0046872">
    <property type="term" value="F:metal ion binding"/>
    <property type="evidence" value="ECO:0007669"/>
    <property type="project" value="UniProtKB-KW"/>
</dbReference>
<evidence type="ECO:0000256" key="5">
    <source>
        <dbReference type="ARBA" id="ARBA00022763"/>
    </source>
</evidence>
<evidence type="ECO:0000256" key="4">
    <source>
        <dbReference type="ARBA" id="ARBA00022723"/>
    </source>
</evidence>
<evidence type="ECO:0000256" key="1">
    <source>
        <dbReference type="ARBA" id="ARBA00006521"/>
    </source>
</evidence>
<reference evidence="11" key="1">
    <citation type="submission" date="2021-01" db="EMBL/GenBank/DDBJ databases">
        <title>Genome sequence of strain Noviherbaspirillum sp. DKR-6.</title>
        <authorList>
            <person name="Chaudhary D.K."/>
        </authorList>
    </citation>
    <scope>NUCLEOTIDE SEQUENCE</scope>
    <source>
        <strain evidence="11">DKR-6</strain>
    </source>
</reference>
<accession>A0A934SR99</accession>
<keyword evidence="8" id="KW-0411">Iron-sulfur</keyword>
<evidence type="ECO:0000259" key="10">
    <source>
        <dbReference type="SMART" id="SM00986"/>
    </source>
</evidence>
<evidence type="ECO:0000256" key="3">
    <source>
        <dbReference type="ARBA" id="ARBA00022485"/>
    </source>
</evidence>
<feature type="domain" description="Uracil-DNA glycosylase-like" evidence="10">
    <location>
        <begin position="303"/>
        <end position="463"/>
    </location>
</feature>
<dbReference type="Pfam" id="PF03167">
    <property type="entry name" value="UDG"/>
    <property type="match status" value="1"/>
</dbReference>
<evidence type="ECO:0000256" key="7">
    <source>
        <dbReference type="ARBA" id="ARBA00023004"/>
    </source>
</evidence>
<dbReference type="SMART" id="SM00986">
    <property type="entry name" value="UDG"/>
    <property type="match status" value="1"/>
</dbReference>
<dbReference type="CDD" id="cd10030">
    <property type="entry name" value="UDG-F4_TTUDGA_SPO1dp_like"/>
    <property type="match status" value="1"/>
</dbReference>
<dbReference type="InterPro" id="IPR051536">
    <property type="entry name" value="UDG_Type-4/5"/>
</dbReference>
<evidence type="ECO:0000313" key="12">
    <source>
        <dbReference type="Proteomes" id="UP000622890"/>
    </source>
</evidence>
<keyword evidence="3" id="KW-0004">4Fe-4S</keyword>
<dbReference type="GO" id="GO:0097506">
    <property type="term" value="F:deaminated base DNA N-glycosylase activity"/>
    <property type="evidence" value="ECO:0007669"/>
    <property type="project" value="UniProtKB-ARBA"/>
</dbReference>
<comment type="similarity">
    <text evidence="1">Belongs to the uracil-DNA glycosylase (UDG) superfamily. Type 4 (UDGa) family.</text>
</comment>
<dbReference type="Proteomes" id="UP000622890">
    <property type="component" value="Unassembled WGS sequence"/>
</dbReference>
<organism evidence="11 12">
    <name type="scientific">Noviherbaspirillum pedocola</name>
    <dbReference type="NCBI Taxonomy" id="2801341"/>
    <lineage>
        <taxon>Bacteria</taxon>
        <taxon>Pseudomonadati</taxon>
        <taxon>Pseudomonadota</taxon>
        <taxon>Betaproteobacteria</taxon>
        <taxon>Burkholderiales</taxon>
        <taxon>Oxalobacteraceae</taxon>
        <taxon>Noviherbaspirillum</taxon>
    </lineage>
</organism>
<evidence type="ECO:0000313" key="11">
    <source>
        <dbReference type="EMBL" id="MBK4734029.1"/>
    </source>
</evidence>
<name>A0A934SR99_9BURK</name>
<keyword evidence="12" id="KW-1185">Reference proteome</keyword>
<evidence type="ECO:0000256" key="6">
    <source>
        <dbReference type="ARBA" id="ARBA00022801"/>
    </source>
</evidence>
<proteinExistence type="inferred from homology"/>
<keyword evidence="9" id="KW-0234">DNA repair</keyword>
<dbReference type="SUPFAM" id="SSF52141">
    <property type="entry name" value="Uracil-DNA glycosylase-like"/>
    <property type="match status" value="1"/>
</dbReference>
<dbReference type="InterPro" id="IPR036895">
    <property type="entry name" value="Uracil-DNA_glycosylase-like_sf"/>
</dbReference>
<dbReference type="InterPro" id="IPR025404">
    <property type="entry name" value="DUF4130"/>
</dbReference>
<dbReference type="PANTHER" id="PTHR33693:SF9">
    <property type="entry name" value="TYPE-4 URACIL-DNA GLYCOSYLASE"/>
    <property type="match status" value="1"/>
</dbReference>
<dbReference type="InterPro" id="IPR005273">
    <property type="entry name" value="Ura-DNA_glyco_family4"/>
</dbReference>
<dbReference type="InterPro" id="IPR005122">
    <property type="entry name" value="Uracil-DNA_glycosylase-like"/>
</dbReference>
<evidence type="ECO:0000256" key="9">
    <source>
        <dbReference type="ARBA" id="ARBA00023204"/>
    </source>
</evidence>
<keyword evidence="4" id="KW-0479">Metal-binding</keyword>
<dbReference type="InterPro" id="IPR023875">
    <property type="entry name" value="DNA_repair_put"/>
</dbReference>
<dbReference type="NCBIfam" id="TIGR03914">
    <property type="entry name" value="UDG_fam_dom"/>
    <property type="match status" value="1"/>
</dbReference>
<dbReference type="GO" id="GO:0006281">
    <property type="term" value="P:DNA repair"/>
    <property type="evidence" value="ECO:0007669"/>
    <property type="project" value="UniProtKB-KW"/>
</dbReference>
<dbReference type="GO" id="GO:0051539">
    <property type="term" value="F:4 iron, 4 sulfur cluster binding"/>
    <property type="evidence" value="ECO:0007669"/>
    <property type="project" value="UniProtKB-KW"/>
</dbReference>
<comment type="caution">
    <text evidence="11">The sequence shown here is derived from an EMBL/GenBank/DDBJ whole genome shotgun (WGS) entry which is preliminary data.</text>
</comment>
<dbReference type="Gene3D" id="3.40.470.10">
    <property type="entry name" value="Uracil-DNA glycosylase-like domain"/>
    <property type="match status" value="1"/>
</dbReference>
<keyword evidence="6" id="KW-0378">Hydrolase</keyword>